<name>A0A2A2JWL0_9BILA</name>
<reference evidence="1 2" key="1">
    <citation type="journal article" date="2017" name="Curr. Biol.">
        <title>Genome architecture and evolution of a unichromosomal asexual nematode.</title>
        <authorList>
            <person name="Fradin H."/>
            <person name="Zegar C."/>
            <person name="Gutwein M."/>
            <person name="Lucas J."/>
            <person name="Kovtun M."/>
            <person name="Corcoran D."/>
            <person name="Baugh L.R."/>
            <person name="Kiontke K."/>
            <person name="Gunsalus K."/>
            <person name="Fitch D.H."/>
            <person name="Piano F."/>
        </authorList>
    </citation>
    <scope>NUCLEOTIDE SEQUENCE [LARGE SCALE GENOMIC DNA]</scope>
    <source>
        <strain evidence="1">PF1309</strain>
    </source>
</reference>
<dbReference type="Proteomes" id="UP000218231">
    <property type="component" value="Unassembled WGS sequence"/>
</dbReference>
<sequence length="342" mass="37950">MLPLFQTVEGDRCKAKLMPEIVAFNTGHKICQVVGKVQGKRLWITLVFFGASVGCFRYATQLDELFRMVAGHAIKSILIQKLWPDTTLLPLVCLCKSILIVLVGHHFLSSEDCQKAQPMQSIHQLLHAGDLRSLKLNELFTKPVNLIKPYRHAVDVDGVVLHGVDGQRAITATRYIQGKDISESKCMRYPCVPDTDTPCPGHTTSMMLLDPLAPPQSNILDLRVFETLGEIIPGQSHRHISVNHSDHAPNCFYLDSHGQAIKLVDNHGLGLVINREPPPRSMSGVGESVEHAWATVDEISNSYQPVDGFVEAERIEASMELTCFEVDVTDNEVAASPILREF</sequence>
<keyword evidence="2" id="KW-1185">Reference proteome</keyword>
<dbReference type="AlphaFoldDB" id="A0A2A2JWL0"/>
<evidence type="ECO:0000313" key="2">
    <source>
        <dbReference type="Proteomes" id="UP000218231"/>
    </source>
</evidence>
<evidence type="ECO:0000313" key="1">
    <source>
        <dbReference type="EMBL" id="PAV65949.1"/>
    </source>
</evidence>
<organism evidence="1 2">
    <name type="scientific">Diploscapter pachys</name>
    <dbReference type="NCBI Taxonomy" id="2018661"/>
    <lineage>
        <taxon>Eukaryota</taxon>
        <taxon>Metazoa</taxon>
        <taxon>Ecdysozoa</taxon>
        <taxon>Nematoda</taxon>
        <taxon>Chromadorea</taxon>
        <taxon>Rhabditida</taxon>
        <taxon>Rhabditina</taxon>
        <taxon>Rhabditomorpha</taxon>
        <taxon>Rhabditoidea</taxon>
        <taxon>Rhabditidae</taxon>
        <taxon>Diploscapter</taxon>
    </lineage>
</organism>
<proteinExistence type="predicted"/>
<comment type="caution">
    <text evidence="1">The sequence shown here is derived from an EMBL/GenBank/DDBJ whole genome shotgun (WGS) entry which is preliminary data.</text>
</comment>
<accession>A0A2A2JWL0</accession>
<dbReference type="EMBL" id="LIAE01010179">
    <property type="protein sequence ID" value="PAV65949.1"/>
    <property type="molecule type" value="Genomic_DNA"/>
</dbReference>
<gene>
    <name evidence="1" type="ORF">WR25_00420</name>
</gene>
<protein>
    <submittedName>
        <fullName evidence="1">Uncharacterized protein</fullName>
    </submittedName>
</protein>